<dbReference type="AlphaFoldDB" id="A0A316WCS6"/>
<organism evidence="1 2">
    <name type="scientific">Chryseobacterium oncorhynchi</name>
    <dbReference type="NCBI Taxonomy" id="741074"/>
    <lineage>
        <taxon>Bacteria</taxon>
        <taxon>Pseudomonadati</taxon>
        <taxon>Bacteroidota</taxon>
        <taxon>Flavobacteriia</taxon>
        <taxon>Flavobacteriales</taxon>
        <taxon>Weeksellaceae</taxon>
        <taxon>Chryseobacterium group</taxon>
        <taxon>Chryseobacterium</taxon>
    </lineage>
</organism>
<dbReference type="EMBL" id="PPEI02000012">
    <property type="protein sequence ID" value="PWN59222.1"/>
    <property type="molecule type" value="Genomic_DNA"/>
</dbReference>
<proteinExistence type="predicted"/>
<reference evidence="1" key="1">
    <citation type="submission" date="2018-04" db="EMBL/GenBank/DDBJ databases">
        <title>Draft Genome Sequences of Chryseobacterium lactis NCTC11390T isolated from milk, Chryseobacterium oncorhynchi 701B-08T from rainbow trout, and Chryseobacterium viscerum 687B-08T from diseased fish.</title>
        <authorList>
            <person name="Jeong J.-J."/>
            <person name="Lee Y.J."/>
            <person name="Pathiraja D."/>
            <person name="Park B."/>
            <person name="Choi I.-G."/>
            <person name="Kim K.D."/>
        </authorList>
    </citation>
    <scope>NUCLEOTIDE SEQUENCE [LARGE SCALE GENOMIC DNA]</scope>
    <source>
        <strain evidence="1">701B-08</strain>
    </source>
</reference>
<protein>
    <submittedName>
        <fullName evidence="1">Uncharacterized protein</fullName>
    </submittedName>
</protein>
<evidence type="ECO:0000313" key="2">
    <source>
        <dbReference type="Proteomes" id="UP000236182"/>
    </source>
</evidence>
<keyword evidence="2" id="KW-1185">Reference proteome</keyword>
<accession>A0A316WCS6</accession>
<dbReference type="RefSeq" id="WP_109624026.1">
    <property type="nucleotide sequence ID" value="NZ_PPEI02000012.1"/>
</dbReference>
<gene>
    <name evidence="1" type="ORF">C1638_021685</name>
</gene>
<sequence length="84" mass="9750">MKTYRFRAELLSDVVKFFALVKKKDKQIIKHFSIHSVDSELPDVVVDIQSEWPLAGLKECIGLMPDSHVMKETLEEIQNYTGER</sequence>
<name>A0A316WCS6_9FLAO</name>
<evidence type="ECO:0000313" key="1">
    <source>
        <dbReference type="EMBL" id="PWN59222.1"/>
    </source>
</evidence>
<dbReference type="Proteomes" id="UP000236182">
    <property type="component" value="Unassembled WGS sequence"/>
</dbReference>
<comment type="caution">
    <text evidence="1">The sequence shown here is derived from an EMBL/GenBank/DDBJ whole genome shotgun (WGS) entry which is preliminary data.</text>
</comment>